<dbReference type="EMBL" id="JABFAJ010000012">
    <property type="protein sequence ID" value="NNU27301.1"/>
    <property type="molecule type" value="Genomic_DNA"/>
</dbReference>
<dbReference type="RefSeq" id="WP_171246811.1">
    <property type="nucleotide sequence ID" value="NZ_JABFAJ010000012.1"/>
</dbReference>
<keyword evidence="8" id="KW-1185">Reference proteome</keyword>
<keyword evidence="1" id="KW-0678">Repressor</keyword>
<evidence type="ECO:0000256" key="2">
    <source>
        <dbReference type="ARBA" id="ARBA00023015"/>
    </source>
</evidence>
<dbReference type="Proteomes" id="UP000557204">
    <property type="component" value="Unassembled WGS sequence"/>
</dbReference>
<evidence type="ECO:0000256" key="5">
    <source>
        <dbReference type="PROSITE-ProRule" id="PRU00335"/>
    </source>
</evidence>
<evidence type="ECO:0000313" key="7">
    <source>
        <dbReference type="EMBL" id="NNU27301.1"/>
    </source>
</evidence>
<dbReference type="InterPro" id="IPR036271">
    <property type="entry name" value="Tet_transcr_reg_TetR-rel_C_sf"/>
</dbReference>
<evidence type="ECO:0000256" key="3">
    <source>
        <dbReference type="ARBA" id="ARBA00023125"/>
    </source>
</evidence>
<dbReference type="PANTHER" id="PTHR30055">
    <property type="entry name" value="HTH-TYPE TRANSCRIPTIONAL REGULATOR RUTR"/>
    <property type="match status" value="1"/>
</dbReference>
<feature type="domain" description="HTH tetR-type" evidence="6">
    <location>
        <begin position="5"/>
        <end position="65"/>
    </location>
</feature>
<dbReference type="GO" id="GO:0045892">
    <property type="term" value="P:negative regulation of DNA-templated transcription"/>
    <property type="evidence" value="ECO:0007669"/>
    <property type="project" value="InterPro"/>
</dbReference>
<feature type="DNA-binding region" description="H-T-H motif" evidence="5">
    <location>
        <begin position="28"/>
        <end position="47"/>
    </location>
</feature>
<dbReference type="PROSITE" id="PS50977">
    <property type="entry name" value="HTH_TETR_2"/>
    <property type="match status" value="1"/>
</dbReference>
<keyword evidence="3 5" id="KW-0238">DNA-binding</keyword>
<dbReference type="PRINTS" id="PR00400">
    <property type="entry name" value="TETREPRESSOR"/>
</dbReference>
<evidence type="ECO:0000256" key="4">
    <source>
        <dbReference type="ARBA" id="ARBA00023163"/>
    </source>
</evidence>
<comment type="caution">
    <text evidence="7">The sequence shown here is derived from an EMBL/GenBank/DDBJ whole genome shotgun (WGS) entry which is preliminary data.</text>
</comment>
<dbReference type="InterPro" id="IPR004111">
    <property type="entry name" value="Repressor_TetR_C"/>
</dbReference>
<evidence type="ECO:0000256" key="1">
    <source>
        <dbReference type="ARBA" id="ARBA00022491"/>
    </source>
</evidence>
<dbReference type="GO" id="GO:0000976">
    <property type="term" value="F:transcription cis-regulatory region binding"/>
    <property type="evidence" value="ECO:0007669"/>
    <property type="project" value="TreeGrafter"/>
</dbReference>
<dbReference type="InterPro" id="IPR001647">
    <property type="entry name" value="HTH_TetR"/>
</dbReference>
<dbReference type="Pfam" id="PF02909">
    <property type="entry name" value="TetR_C_1"/>
    <property type="match status" value="1"/>
</dbReference>
<name>A0A849K3D9_9MICO</name>
<accession>A0A849K3D9</accession>
<dbReference type="PRINTS" id="PR00455">
    <property type="entry name" value="HTHTETR"/>
</dbReference>
<dbReference type="Gene3D" id="1.10.357.10">
    <property type="entry name" value="Tetracycline Repressor, domain 2"/>
    <property type="match status" value="1"/>
</dbReference>
<dbReference type="SUPFAM" id="SSF48498">
    <property type="entry name" value="Tetracyclin repressor-like, C-terminal domain"/>
    <property type="match status" value="1"/>
</dbReference>
<sequence length="213" mass="22737">MARTTLSSTKIVEAAVQVADEGGLTAVSMRNVGRRLGVEAMSLYHHVANKEALLDQLADWVFTRIALPTVGDPWRPAMAARAESARTVLAAHPWALGLVESRRTPGPGLLHHHDTVLGCLRAGGFSVALASQAFAAIDAYVYGFVLTEQSLPFEAGEDAGEFVAAVDLPLAEYPHLAEMVGELVVGGDYRFADQFDDGLALVLDGLERRLADA</sequence>
<dbReference type="InterPro" id="IPR003012">
    <property type="entry name" value="Tet_transcr_reg_TetR"/>
</dbReference>
<dbReference type="AlphaFoldDB" id="A0A849K3D9"/>
<reference evidence="7 8" key="1">
    <citation type="submission" date="2020-05" db="EMBL/GenBank/DDBJ databases">
        <title>Genome sequence of Isoptericola sp. JC619 isolated from Chilika lagoon, India.</title>
        <authorList>
            <person name="Kumar D."/>
            <person name="Appam K."/>
            <person name="Gandham S."/>
            <person name="Uppada J."/>
            <person name="Sasikala C."/>
            <person name="Venkata Ramana C."/>
        </authorList>
    </citation>
    <scope>NUCLEOTIDE SEQUENCE [LARGE SCALE GENOMIC DNA]</scope>
    <source>
        <strain evidence="7 8">JC619</strain>
    </source>
</reference>
<dbReference type="GO" id="GO:0046677">
    <property type="term" value="P:response to antibiotic"/>
    <property type="evidence" value="ECO:0007669"/>
    <property type="project" value="InterPro"/>
</dbReference>
<dbReference type="Gene3D" id="1.10.10.60">
    <property type="entry name" value="Homeodomain-like"/>
    <property type="match status" value="1"/>
</dbReference>
<dbReference type="SUPFAM" id="SSF46689">
    <property type="entry name" value="Homeodomain-like"/>
    <property type="match status" value="1"/>
</dbReference>
<dbReference type="InterPro" id="IPR050109">
    <property type="entry name" value="HTH-type_TetR-like_transc_reg"/>
</dbReference>
<protein>
    <submittedName>
        <fullName evidence="7">TetR/AcrR family transcriptional regulator</fullName>
    </submittedName>
</protein>
<dbReference type="PANTHER" id="PTHR30055:SF151">
    <property type="entry name" value="TRANSCRIPTIONAL REGULATORY PROTEIN"/>
    <property type="match status" value="1"/>
</dbReference>
<dbReference type="Pfam" id="PF00440">
    <property type="entry name" value="TetR_N"/>
    <property type="match status" value="1"/>
</dbReference>
<organism evidence="7 8">
    <name type="scientific">Isoptericola sediminis</name>
    <dbReference type="NCBI Taxonomy" id="2733572"/>
    <lineage>
        <taxon>Bacteria</taxon>
        <taxon>Bacillati</taxon>
        <taxon>Actinomycetota</taxon>
        <taxon>Actinomycetes</taxon>
        <taxon>Micrococcales</taxon>
        <taxon>Promicromonosporaceae</taxon>
        <taxon>Isoptericola</taxon>
    </lineage>
</organism>
<dbReference type="InterPro" id="IPR009057">
    <property type="entry name" value="Homeodomain-like_sf"/>
</dbReference>
<proteinExistence type="predicted"/>
<keyword evidence="4" id="KW-0804">Transcription</keyword>
<gene>
    <name evidence="7" type="ORF">HLI28_07065</name>
</gene>
<dbReference type="GO" id="GO:0003700">
    <property type="term" value="F:DNA-binding transcription factor activity"/>
    <property type="evidence" value="ECO:0007669"/>
    <property type="project" value="TreeGrafter"/>
</dbReference>
<evidence type="ECO:0000259" key="6">
    <source>
        <dbReference type="PROSITE" id="PS50977"/>
    </source>
</evidence>
<evidence type="ECO:0000313" key="8">
    <source>
        <dbReference type="Proteomes" id="UP000557204"/>
    </source>
</evidence>
<keyword evidence="2" id="KW-0805">Transcription regulation</keyword>